<dbReference type="Proteomes" id="UP000199197">
    <property type="component" value="Unassembled WGS sequence"/>
</dbReference>
<protein>
    <recommendedName>
        <fullName evidence="4">DUF2723 domain-containing protein</fullName>
    </recommendedName>
</protein>
<gene>
    <name evidence="2" type="ORF">JGI23_01286</name>
</gene>
<dbReference type="RefSeq" id="WP_092350091.1">
    <property type="nucleotide sequence ID" value="NZ_CZVW01000013.1"/>
</dbReference>
<name>A0A0P1NUM5_9BACT</name>
<evidence type="ECO:0000256" key="1">
    <source>
        <dbReference type="SAM" id="Phobius"/>
    </source>
</evidence>
<organism evidence="2 3">
    <name type="scientific">Candidatus Chryseopegocella kryptomonas</name>
    <dbReference type="NCBI Taxonomy" id="1633643"/>
    <lineage>
        <taxon>Bacteria</taxon>
        <taxon>Pseudomonadati</taxon>
        <taxon>Candidatus Kryptoniota</taxon>
        <taxon>Candidatus Chryseopegocella</taxon>
    </lineage>
</organism>
<dbReference type="InterPro" id="IPR052724">
    <property type="entry name" value="GT117_domain-containing"/>
</dbReference>
<keyword evidence="1" id="KW-1133">Transmembrane helix</keyword>
<feature type="transmembrane region" description="Helical" evidence="1">
    <location>
        <begin position="43"/>
        <end position="65"/>
    </location>
</feature>
<feature type="transmembrane region" description="Helical" evidence="1">
    <location>
        <begin position="201"/>
        <end position="220"/>
    </location>
</feature>
<dbReference type="AlphaFoldDB" id="A0A0P1NUM5"/>
<feature type="transmembrane region" description="Helical" evidence="1">
    <location>
        <begin position="345"/>
        <end position="366"/>
    </location>
</feature>
<feature type="transmembrane region" description="Helical" evidence="1">
    <location>
        <begin position="296"/>
        <end position="314"/>
    </location>
</feature>
<sequence length="451" mass="52725">MMNLKLKLEIYPLISGLLSFIFYLITMNPSVDFIDSGELTAVAYALGVAHPTGYPFFTLISHFFITLPIPLRVISKANLFSVFISSLALYFFAKFLILLSDQRSKHTEFFAFVSTLIFGFTQFFWEQAITFEVHSFQMLLMSLLLFSIFKFEKTDEANYLFLFSFLLGLSFTNHLTVIFLLPSLVYIFISNFVRKVKPEVLIFMFLFFLVGLSPFVYLFVRSSSGVVLNWGDPSTFENFLNHITGKQYRVWAFSSFEVMTKQISYFISKFPENFGYLALFPAVVGLWKIFKLQRKIFYFTTIAFLTCVLISSNYDIHDINAYFLTAIAMTSIWIFYGLTHLPRKIPNSFVVALSILCVLIPISVNFKKVDKSKNYLPEIYTLHILKNARPNAIIISYQWDYFVSPSLYFQLVENVRKDIVVIDKELLRRSWYIKQLQRNYPWLIERSKKRS</sequence>
<evidence type="ECO:0000313" key="3">
    <source>
        <dbReference type="Proteomes" id="UP000199197"/>
    </source>
</evidence>
<dbReference type="OrthoDB" id="9807602at2"/>
<dbReference type="PANTHER" id="PTHR16214">
    <property type="entry name" value="TRANSMEMBRANE PROTEIN 260"/>
    <property type="match status" value="1"/>
</dbReference>
<reference evidence="3" key="1">
    <citation type="submission" date="2015-11" db="EMBL/GenBank/DDBJ databases">
        <authorList>
            <person name="Varghese N."/>
        </authorList>
    </citation>
    <scope>NUCLEOTIDE SEQUENCE [LARGE SCALE GENOMIC DNA]</scope>
    <source>
        <strain evidence="3">JGI-23</strain>
    </source>
</reference>
<dbReference type="Pfam" id="PF11028">
    <property type="entry name" value="TMEM260-like"/>
    <property type="match status" value="1"/>
</dbReference>
<accession>A0A0P1NUM5</accession>
<evidence type="ECO:0000313" key="2">
    <source>
        <dbReference type="EMBL" id="CUT02600.1"/>
    </source>
</evidence>
<dbReference type="PANTHER" id="PTHR16214:SF3">
    <property type="entry name" value="TRANSMEMBRANE PROTEIN 260"/>
    <property type="match status" value="1"/>
</dbReference>
<feature type="transmembrane region" description="Helical" evidence="1">
    <location>
        <begin position="161"/>
        <end position="189"/>
    </location>
</feature>
<dbReference type="InterPro" id="IPR021280">
    <property type="entry name" value="TMEM260-like"/>
</dbReference>
<feature type="transmembrane region" description="Helical" evidence="1">
    <location>
        <begin position="131"/>
        <end position="149"/>
    </location>
</feature>
<keyword evidence="1" id="KW-0472">Membrane</keyword>
<feature type="transmembrane region" description="Helical" evidence="1">
    <location>
        <begin position="321"/>
        <end position="339"/>
    </location>
</feature>
<feature type="transmembrane region" description="Helical" evidence="1">
    <location>
        <begin position="109"/>
        <end position="125"/>
    </location>
</feature>
<evidence type="ECO:0008006" key="4">
    <source>
        <dbReference type="Google" id="ProtNLM"/>
    </source>
</evidence>
<feature type="transmembrane region" description="Helical" evidence="1">
    <location>
        <begin position="12"/>
        <end position="31"/>
    </location>
</feature>
<proteinExistence type="predicted"/>
<keyword evidence="3" id="KW-1185">Reference proteome</keyword>
<keyword evidence="1" id="KW-0812">Transmembrane</keyword>
<dbReference type="EMBL" id="CZVW01000013">
    <property type="protein sequence ID" value="CUT02600.1"/>
    <property type="molecule type" value="Genomic_DNA"/>
</dbReference>
<feature type="transmembrane region" description="Helical" evidence="1">
    <location>
        <begin position="77"/>
        <end position="97"/>
    </location>
</feature>